<keyword evidence="1" id="KW-0812">Transmembrane</keyword>
<evidence type="ECO:0000256" key="1">
    <source>
        <dbReference type="SAM" id="Phobius"/>
    </source>
</evidence>
<dbReference type="PANTHER" id="PTHR34368:SF1">
    <property type="entry name" value="OS01G0962200 PROTEIN"/>
    <property type="match status" value="1"/>
</dbReference>
<keyword evidence="1" id="KW-0472">Membrane</keyword>
<dbReference type="PANTHER" id="PTHR34368">
    <property type="entry name" value="OS01G0962200 PROTEIN"/>
    <property type="match status" value="1"/>
</dbReference>
<evidence type="ECO:0000313" key="3">
    <source>
        <dbReference type="Proteomes" id="UP000663570"/>
    </source>
</evidence>
<evidence type="ECO:0000313" key="2">
    <source>
        <dbReference type="EMBL" id="QSI75704.1"/>
    </source>
</evidence>
<feature type="transmembrane region" description="Helical" evidence="1">
    <location>
        <begin position="108"/>
        <end position="128"/>
    </location>
</feature>
<reference evidence="2 3" key="1">
    <citation type="submission" date="2021-02" db="EMBL/GenBank/DDBJ databases">
        <title>Niveibacterium changnyeongensis HC41.</title>
        <authorList>
            <person name="Kang M."/>
        </authorList>
    </citation>
    <scope>NUCLEOTIDE SEQUENCE [LARGE SCALE GENOMIC DNA]</scope>
    <source>
        <strain evidence="2 3">HC41</strain>
    </source>
</reference>
<feature type="transmembrane region" description="Helical" evidence="1">
    <location>
        <begin position="49"/>
        <end position="69"/>
    </location>
</feature>
<organism evidence="2 3">
    <name type="scientific">Niveibacterium microcysteis</name>
    <dbReference type="NCBI Taxonomy" id="2811415"/>
    <lineage>
        <taxon>Bacteria</taxon>
        <taxon>Pseudomonadati</taxon>
        <taxon>Pseudomonadota</taxon>
        <taxon>Betaproteobacteria</taxon>
        <taxon>Rhodocyclales</taxon>
        <taxon>Rhodocyclaceae</taxon>
        <taxon>Niveibacterium</taxon>
    </lineage>
</organism>
<gene>
    <name evidence="2" type="ORF">JY500_14540</name>
</gene>
<name>A0ABX7M2U9_9RHOO</name>
<protein>
    <recommendedName>
        <fullName evidence="4">Alkaline phytoceramidase</fullName>
    </recommendedName>
</protein>
<evidence type="ECO:0008006" key="4">
    <source>
        <dbReference type="Google" id="ProtNLM"/>
    </source>
</evidence>
<accession>A0ABX7M2U9</accession>
<dbReference type="RefSeq" id="WP_206253510.1">
    <property type="nucleotide sequence ID" value="NZ_CP071060.1"/>
</dbReference>
<keyword evidence="3" id="KW-1185">Reference proteome</keyword>
<feature type="transmembrane region" description="Helical" evidence="1">
    <location>
        <begin position="81"/>
        <end position="102"/>
    </location>
</feature>
<dbReference type="Proteomes" id="UP000663570">
    <property type="component" value="Chromosome"/>
</dbReference>
<sequence>MNLQVFRHHAPLGAVLLIIFVLALAGPIHTPAHYHAFADQRAWGALPRAADVLSNLPFLWVGALGLLGIGAGRWLTPPVCLAMRVFFVAIALTAVGSWWYHLQPDDARIVWDRLPIALACGALFAAVLEECSSVRPPLGWLPTLLLLAAGSVALTNDALWLAPGDLRAYLALQLGLMIVAPLLQWRAGLAWSQRRLWLAAVGCYLVAKLLEVADGAVLDLTQCVSGHTLKHLFAAAGAWFVWRAFRLRKLAGPALEAGAGRPAAQWTMRGVSS</sequence>
<dbReference type="EMBL" id="CP071060">
    <property type="protein sequence ID" value="QSI75704.1"/>
    <property type="molecule type" value="Genomic_DNA"/>
</dbReference>
<feature type="transmembrane region" description="Helical" evidence="1">
    <location>
        <begin position="140"/>
        <end position="162"/>
    </location>
</feature>
<proteinExistence type="predicted"/>
<keyword evidence="1" id="KW-1133">Transmembrane helix</keyword>